<evidence type="ECO:0000256" key="7">
    <source>
        <dbReference type="ARBA" id="ARBA00023242"/>
    </source>
</evidence>
<keyword evidence="5" id="KW-0694">RNA-binding</keyword>
<dbReference type="GO" id="GO:1990726">
    <property type="term" value="C:Lsm1-7-Pat1 complex"/>
    <property type="evidence" value="ECO:0007669"/>
    <property type="project" value="TreeGrafter"/>
</dbReference>
<keyword evidence="3" id="KW-0507">mRNA processing</keyword>
<dbReference type="EMBL" id="JAUJFL010000002">
    <property type="protein sequence ID" value="KAK2609889.1"/>
    <property type="molecule type" value="Genomic_DNA"/>
</dbReference>
<keyword evidence="6" id="KW-0508">mRNA splicing</keyword>
<evidence type="ECO:0000256" key="5">
    <source>
        <dbReference type="ARBA" id="ARBA00022884"/>
    </source>
</evidence>
<evidence type="ECO:0000313" key="11">
    <source>
        <dbReference type="Proteomes" id="UP001265746"/>
    </source>
</evidence>
<dbReference type="GO" id="GO:0046540">
    <property type="term" value="C:U4/U6 x U5 tri-snRNP complex"/>
    <property type="evidence" value="ECO:0007669"/>
    <property type="project" value="TreeGrafter"/>
</dbReference>
<dbReference type="GO" id="GO:0005688">
    <property type="term" value="C:U6 snRNP"/>
    <property type="evidence" value="ECO:0007669"/>
    <property type="project" value="TreeGrafter"/>
</dbReference>
<dbReference type="InterPro" id="IPR047575">
    <property type="entry name" value="Sm"/>
</dbReference>
<sequence length="177" mass="19682">MARDERCCVGDGKSAAHFMGWARAHSIQTNLMLRSFRSTCGFIRSPHRPHLICSVLPLIPSHQHPPRSTQSSSLTDAPLPRANSFFKTLIDQSVTVELKNDIKVTGTLKSVDQYLNIKLDDISVHEELRYPHLSAVKNVFIRGSVVRYVHLPASAVDVTLLEDAARREASNQAAKAK</sequence>
<evidence type="ECO:0000259" key="9">
    <source>
        <dbReference type="PROSITE" id="PS52002"/>
    </source>
</evidence>
<dbReference type="AlphaFoldDB" id="A0AAD9SJS3"/>
<evidence type="ECO:0000256" key="1">
    <source>
        <dbReference type="ARBA" id="ARBA00004123"/>
    </source>
</evidence>
<evidence type="ECO:0000256" key="2">
    <source>
        <dbReference type="ARBA" id="ARBA00006850"/>
    </source>
</evidence>
<dbReference type="Gene3D" id="2.30.30.100">
    <property type="match status" value="1"/>
</dbReference>
<dbReference type="FunFam" id="2.30.30.100:FF:000009">
    <property type="entry name" value="U6 snRNA-associated Sm-like protein LSm2"/>
    <property type="match status" value="1"/>
</dbReference>
<dbReference type="GO" id="GO:0071013">
    <property type="term" value="C:catalytic step 2 spliceosome"/>
    <property type="evidence" value="ECO:0007669"/>
    <property type="project" value="TreeGrafter"/>
</dbReference>
<evidence type="ECO:0000256" key="3">
    <source>
        <dbReference type="ARBA" id="ARBA00022664"/>
    </source>
</evidence>
<evidence type="ECO:0000256" key="6">
    <source>
        <dbReference type="ARBA" id="ARBA00023187"/>
    </source>
</evidence>
<dbReference type="GO" id="GO:0003723">
    <property type="term" value="F:RNA binding"/>
    <property type="evidence" value="ECO:0007669"/>
    <property type="project" value="UniProtKB-KW"/>
</dbReference>
<reference evidence="10" key="1">
    <citation type="submission" date="2023-06" db="EMBL/GenBank/DDBJ databases">
        <authorList>
            <person name="Noh H."/>
        </authorList>
    </citation>
    <scope>NUCLEOTIDE SEQUENCE</scope>
    <source>
        <strain evidence="10">DUCC20226</strain>
    </source>
</reference>
<comment type="similarity">
    <text evidence="2">Belongs to the snRNP Sm proteins family.</text>
</comment>
<keyword evidence="7" id="KW-0539">Nucleus</keyword>
<dbReference type="GO" id="GO:0000932">
    <property type="term" value="C:P-body"/>
    <property type="evidence" value="ECO:0007669"/>
    <property type="project" value="TreeGrafter"/>
</dbReference>
<protein>
    <recommendedName>
        <fullName evidence="9">Sm domain-containing protein</fullName>
    </recommendedName>
</protein>
<dbReference type="GO" id="GO:0000398">
    <property type="term" value="P:mRNA splicing, via spliceosome"/>
    <property type="evidence" value="ECO:0007669"/>
    <property type="project" value="TreeGrafter"/>
</dbReference>
<name>A0AAD9SJS3_PHOAM</name>
<dbReference type="InterPro" id="IPR016654">
    <property type="entry name" value="U6_snRNA_Lsm2"/>
</dbReference>
<dbReference type="Pfam" id="PF01423">
    <property type="entry name" value="LSM"/>
    <property type="match status" value="1"/>
</dbReference>
<gene>
    <name evidence="10" type="ORF">N8I77_003362</name>
</gene>
<evidence type="ECO:0000256" key="4">
    <source>
        <dbReference type="ARBA" id="ARBA00022728"/>
    </source>
</evidence>
<keyword evidence="11" id="KW-1185">Reference proteome</keyword>
<comment type="subcellular location">
    <subcellularLocation>
        <location evidence="1">Nucleus</location>
    </subcellularLocation>
</comment>
<accession>A0AAD9SJS3</accession>
<dbReference type="InterPro" id="IPR010920">
    <property type="entry name" value="LSM_dom_sf"/>
</dbReference>
<keyword evidence="4" id="KW-0747">Spliceosome</keyword>
<dbReference type="InterPro" id="IPR001163">
    <property type="entry name" value="Sm_dom_euk/arc"/>
</dbReference>
<dbReference type="Proteomes" id="UP001265746">
    <property type="component" value="Unassembled WGS sequence"/>
</dbReference>
<dbReference type="SMART" id="SM00651">
    <property type="entry name" value="Sm"/>
    <property type="match status" value="1"/>
</dbReference>
<feature type="domain" description="Sm" evidence="9">
    <location>
        <begin position="81"/>
        <end position="155"/>
    </location>
</feature>
<keyword evidence="8" id="KW-0687">Ribonucleoprotein</keyword>
<comment type="caution">
    <text evidence="10">The sequence shown here is derived from an EMBL/GenBank/DDBJ whole genome shotgun (WGS) entry which is preliminary data.</text>
</comment>
<dbReference type="SUPFAM" id="SSF50182">
    <property type="entry name" value="Sm-like ribonucleoproteins"/>
    <property type="match status" value="1"/>
</dbReference>
<evidence type="ECO:0000256" key="8">
    <source>
        <dbReference type="ARBA" id="ARBA00023274"/>
    </source>
</evidence>
<dbReference type="PROSITE" id="PS52002">
    <property type="entry name" value="SM"/>
    <property type="match status" value="1"/>
</dbReference>
<dbReference type="PANTHER" id="PTHR13829:SF2">
    <property type="entry name" value="U6 SNRNA-ASSOCIATED SM-LIKE PROTEIN LSM2"/>
    <property type="match status" value="1"/>
</dbReference>
<dbReference type="GO" id="GO:0071011">
    <property type="term" value="C:precatalytic spliceosome"/>
    <property type="evidence" value="ECO:0007669"/>
    <property type="project" value="TreeGrafter"/>
</dbReference>
<dbReference type="PANTHER" id="PTHR13829">
    <property type="entry name" value="SNRNP CORE PROTEIN FAMILY MEMBER"/>
    <property type="match status" value="1"/>
</dbReference>
<evidence type="ECO:0000313" key="10">
    <source>
        <dbReference type="EMBL" id="KAK2609889.1"/>
    </source>
</evidence>
<dbReference type="CDD" id="cd01725">
    <property type="entry name" value="LSm2"/>
    <property type="match status" value="1"/>
</dbReference>
<proteinExistence type="inferred from homology"/>
<organism evidence="10 11">
    <name type="scientific">Phomopsis amygdali</name>
    <name type="common">Fusicoccum amygdali</name>
    <dbReference type="NCBI Taxonomy" id="1214568"/>
    <lineage>
        <taxon>Eukaryota</taxon>
        <taxon>Fungi</taxon>
        <taxon>Dikarya</taxon>
        <taxon>Ascomycota</taxon>
        <taxon>Pezizomycotina</taxon>
        <taxon>Sordariomycetes</taxon>
        <taxon>Sordariomycetidae</taxon>
        <taxon>Diaporthales</taxon>
        <taxon>Diaporthaceae</taxon>
        <taxon>Diaporthe</taxon>
    </lineage>
</organism>